<evidence type="ECO:0000313" key="4">
    <source>
        <dbReference type="Proteomes" id="UP000023435"/>
    </source>
</evidence>
<feature type="domain" description="X-Tfes XVIPCD" evidence="2">
    <location>
        <begin position="214"/>
        <end position="310"/>
    </location>
</feature>
<feature type="compositionally biased region" description="Polar residues" evidence="1">
    <location>
        <begin position="308"/>
        <end position="333"/>
    </location>
</feature>
<dbReference type="Pfam" id="PF20410">
    <property type="entry name" value="X-Tfes_XVIPCD"/>
    <property type="match status" value="1"/>
</dbReference>
<evidence type="ECO:0000259" key="2">
    <source>
        <dbReference type="Pfam" id="PF20410"/>
    </source>
</evidence>
<protein>
    <recommendedName>
        <fullName evidence="2">X-Tfes XVIPCD domain-containing protein</fullName>
    </recommendedName>
</protein>
<dbReference type="OrthoDB" id="6027188at2"/>
<comment type="caution">
    <text evidence="3">The sequence shown here is derived from an EMBL/GenBank/DDBJ whole genome shotgun (WGS) entry which is preliminary data.</text>
</comment>
<feature type="region of interest" description="Disordered" evidence="1">
    <location>
        <begin position="160"/>
        <end position="213"/>
    </location>
</feature>
<dbReference type="InterPro" id="IPR046519">
    <property type="entry name" value="X-Tfes_XVIPCD"/>
</dbReference>
<proteinExistence type="predicted"/>
<feature type="compositionally biased region" description="Low complexity" evidence="1">
    <location>
        <begin position="187"/>
        <end position="199"/>
    </location>
</feature>
<dbReference type="RefSeq" id="WP_060410651.1">
    <property type="nucleotide sequence ID" value="NZ_JAJA02000003.1"/>
</dbReference>
<dbReference type="Proteomes" id="UP000023435">
    <property type="component" value="Unassembled WGS sequence"/>
</dbReference>
<accession>A0A125TZC0</accession>
<keyword evidence="4" id="KW-1185">Reference proteome</keyword>
<dbReference type="EMBL" id="JAJA02000003">
    <property type="protein sequence ID" value="KWS02004.1"/>
    <property type="molecule type" value="Genomic_DNA"/>
</dbReference>
<organism evidence="3 4">
    <name type="scientific">Lysobacter capsici AZ78</name>
    <dbReference type="NCBI Taxonomy" id="1444315"/>
    <lineage>
        <taxon>Bacteria</taxon>
        <taxon>Pseudomonadati</taxon>
        <taxon>Pseudomonadota</taxon>
        <taxon>Gammaproteobacteria</taxon>
        <taxon>Lysobacterales</taxon>
        <taxon>Lysobacteraceae</taxon>
        <taxon>Lysobacter</taxon>
    </lineage>
</organism>
<feature type="region of interest" description="Disordered" evidence="1">
    <location>
        <begin position="303"/>
        <end position="333"/>
    </location>
</feature>
<gene>
    <name evidence="3" type="ORF">AZ78_5137</name>
</gene>
<evidence type="ECO:0000256" key="1">
    <source>
        <dbReference type="SAM" id="MobiDB-lite"/>
    </source>
</evidence>
<dbReference type="AlphaFoldDB" id="A0A125TZC0"/>
<reference evidence="3 4" key="1">
    <citation type="journal article" date="2014" name="Genome Announc.">
        <title>Draft Genome Sequence of Lysobacter capsici AZ78, a Bacterium Antagonistic to Plant-Pathogenic Oomycetes.</title>
        <authorList>
            <person name="Puopolo G."/>
            <person name="Sonego P."/>
            <person name="Engelen K."/>
            <person name="Pertot I."/>
        </authorList>
    </citation>
    <scope>NUCLEOTIDE SEQUENCE [LARGE SCALE GENOMIC DNA]</scope>
    <source>
        <strain evidence="3 4">AZ78</strain>
    </source>
</reference>
<name>A0A125TZC0_9GAMM</name>
<sequence length="333" mass="36094">MAKIGQNNTNPDLAQTEELAKDLARQIEAKKDHEKVEYVAVVYKDGDELKTTQLFSKGSYNSAPLSDAIAAAGGKDKVLAVVHNHTQKNVDMQFDKSTAQAMERLPSSRPHDKDNPADWDVARKQFGDRTDVAYYLLDPKDKLRRYDYADREHWIDEVKPATGREAASGSKTFHPAPEMDMQPSLKPTQPSTTPASTPALGDATVSLSDPRATRLQSQAHEAVAQMEAGLGVAWTGNSERVAACVGRLAYQQGFDGIVAVAPNRATADHAAGELICVQGRSSSPDPYANRAIVATAEAIATPVEESQRQTLALQNENARQSPAEPSQQASMSR</sequence>
<evidence type="ECO:0000313" key="3">
    <source>
        <dbReference type="EMBL" id="KWS02004.1"/>
    </source>
</evidence>